<keyword evidence="2" id="KW-1133">Transmembrane helix</keyword>
<evidence type="ECO:0000256" key="1">
    <source>
        <dbReference type="SAM" id="MobiDB-lite"/>
    </source>
</evidence>
<comment type="caution">
    <text evidence="4">The sequence shown here is derived from an EMBL/GenBank/DDBJ whole genome shotgun (WGS) entry which is preliminary data.</text>
</comment>
<dbReference type="GO" id="GO:0005524">
    <property type="term" value="F:ATP binding"/>
    <property type="evidence" value="ECO:0007669"/>
    <property type="project" value="InterPro"/>
</dbReference>
<evidence type="ECO:0000313" key="4">
    <source>
        <dbReference type="EMBL" id="EFK97845.1"/>
    </source>
</evidence>
<dbReference type="Gene3D" id="3.90.70.10">
    <property type="entry name" value="Cysteine proteinases"/>
    <property type="match status" value="1"/>
</dbReference>
<accession>D9PF20</accession>
<dbReference type="GO" id="GO:0006508">
    <property type="term" value="P:proteolysis"/>
    <property type="evidence" value="ECO:0007669"/>
    <property type="project" value="InterPro"/>
</dbReference>
<dbReference type="EMBL" id="ADZX01000008">
    <property type="protein sequence ID" value="EFK97845.1"/>
    <property type="molecule type" value="Genomic_DNA"/>
</dbReference>
<dbReference type="InterPro" id="IPR005074">
    <property type="entry name" value="Peptidase_C39"/>
</dbReference>
<feature type="region of interest" description="Disordered" evidence="1">
    <location>
        <begin position="635"/>
        <end position="683"/>
    </location>
</feature>
<dbReference type="PROSITE" id="PS50990">
    <property type="entry name" value="PEPTIDASE_C39"/>
    <property type="match status" value="1"/>
</dbReference>
<feature type="region of interest" description="Disordered" evidence="1">
    <location>
        <begin position="599"/>
        <end position="621"/>
    </location>
</feature>
<feature type="compositionally biased region" description="Basic and acidic residues" evidence="1">
    <location>
        <begin position="170"/>
        <end position="188"/>
    </location>
</feature>
<feature type="compositionally biased region" description="Low complexity" evidence="1">
    <location>
        <begin position="663"/>
        <end position="683"/>
    </location>
</feature>
<gene>
    <name evidence="4" type="ORF">LDC_0098</name>
</gene>
<sequence length="1961" mass="210067">MDIENSRDNRISGEEAASGFSLYFHSAGVERAERPISQSELNGLDGENPIESITLWQKHKLFLRTIALILTVTFILTQSDIVWALDITKWNGKKELKPATTTTTTLQPEKATITAPEVKIAPLPALDTQKIMESIREKAERKKAIRSLKVAPSEQPKVATQPLAEPAQSEVKKPEEPKEEVREETKPDWDETVKVLPEVGALRVEEAEKAALEEGKTEIVPEKKPIEIEIEKVIAEIAGALEALKEAAVEEKGTEPRINAINKLAVNIKAAIVRTAIMIRETVKNTAKTLRESGEKITGLAGTAGQKSISIFTQFIHSLNEARRNSIQAVREISGKTIDIARAIFNRAADFAKKFRETSADFLGALKDKLPEDTFNAIRNALEEADKFTGQFVNRDSAETDFASAVISTASGISTLADLDTEALTEWMAEKGAISVNCAAYSLNTVLSALGVESSKEEISAITLLVDAFSGLILPCAAGPISTTLYALSQAAAAKGAPMMAFETNYEGMQSIGEPLIAHVGENHYVAVLSANEAEVKISDNGEEKVLSREEFAGIWDGTILATRAPPAGDYRVLSVSETKEIRGAADALTSLISKTSTLSSTTSSSAGQLASLGSTSSGTSSSAVSNVSSALSSLARPSGASTGSTTASTTGSSQNLSNIPLQSTPTTGQTSQTQTSSSLSSQSRISQVGKVLSALSVSSASAAKVATTMQNLSTTMVSSTSNSSVSYTVTDPKDMCQQVTNDIAQVSGNLSVNNNLSISGKATFSTADAIYEVTTNQITGVSTTVVKSKPATIGGTSEVLRTITQTGNSVRVDVPGVDTVDTKSLKTATTYDFTLKNSSSVFSVDNVSGVNVTKNMTLETEIGGAAQEVTVAVLSNTYNGNFQAQEYNRYYTEAPAGMTSVPEAGTVVTGALRENWQFEYSASGVKTGVNKTLYEEDGVTVDGYEILDGQERFKEGADYNALSANGLKTNIDVFKTADWTGVSGSSLKPASMTIQLGENFDANSKSYEKVFYSEKFRNIVNVNAEIFAENGQATQARIIGVNTAIKQVSSDDAGYAAGILSRINLNPLLGEGAGEELERNTYLASQKADWVVDASNRPLIKHHEQTDYIEASEFDISEVFSESELLNVPEGAGKITVTSSLDNDYDAKYLLSGSAANVKAEGVDITGAEINLSQTKTTSAYKYNAGNQLTGYTEKIDVANGAQQFNYNSAITVNTAKNTVTKTGTVTGTDVDGSQINASINETQDFTKNETVKKIKSNITGDPLNLTITTKQSEDNLKTTTTTVGAQRQLVYDDATKISGTQTVAVNKTETVTRVKQDEDHFTVTTKIEGAIRLGDKNGRIISDLTSAKTENWVVHSRDSLNGEASGYTVTSTETSQEIIKVALEGTDGVSYESRNVTVTRDSVNTTDWTIFNALDETVAQSMTSEINTRGVDVNGNELINNSSRTTTITSNSYDIFGNALISKSDSQSSSSDKEGVTASQSVSLNNYDFLNNKVQSQNWGVSGGKAFIDQTTNISYDALGRETASHHIERNSQGSDAYDLYTQYDSAGETENLFKTGERQIKAGNEIKIEDYTEKTLGMEQGIISSFIASQESTVLDKSSATPVTTTTKDGNIATTRGVDLSGNLLTFSSSERYSQKIESETSIQDITYTGYSVVNASDSSGKAVFQIIDGKETTVDKTKGTDNAWSEKSSGIQYEDYKINYSGEKPFVESGKITQYNNADISLAGEVGIAEWKNGQQVKNLNFAAEDGERIAASELSVDIESLNDDNISARAPHLLNGFVKTAVNEKLDDDNFKYYSLDTTREVDLPDGTTKARGMTTFSIVENGLTINQLIFGGIGISEDAKNGIAGLDINSASSITGFISANPKLLYGQKLAALDGQTPLDDKHYKNVEFNTVDKFSVNDTTIAKDINGNDYRGYISFSSKNGRESSGSVFAGLNISQNEMDAASALDVSEELAKD</sequence>
<reference evidence="4" key="1">
    <citation type="submission" date="2010-07" db="EMBL/GenBank/DDBJ databases">
        <authorList>
            <consortium name="CONSOLIDER consortium CSD2007-00005"/>
            <person name="Guazzaroni M.-E."/>
            <person name="Richter M."/>
            <person name="Garcia-Salamanca A."/>
            <person name="Yarza P."/>
            <person name="Ferrer M."/>
        </authorList>
    </citation>
    <scope>NUCLEOTIDE SEQUENCE</scope>
</reference>
<dbReference type="GO" id="GO:0008233">
    <property type="term" value="F:peptidase activity"/>
    <property type="evidence" value="ECO:0007669"/>
    <property type="project" value="InterPro"/>
</dbReference>
<protein>
    <recommendedName>
        <fullName evidence="3">Peptidase C39 domain-containing protein</fullName>
    </recommendedName>
</protein>
<reference evidence="4" key="2">
    <citation type="journal article" date="2011" name="Microb. Ecol.">
        <title>Taxonomic and Functional Metagenomic Profiling of the Microbial Community in the Anoxic Sediment of a Sub-saline Shallow Lake (Laguna de Carrizo, Central Spain).</title>
        <authorList>
            <person name="Ferrer M."/>
            <person name="Guazzaroni M.E."/>
            <person name="Richter M."/>
            <person name="Garcia-Salamanca A."/>
            <person name="Yarza P."/>
            <person name="Suarez-Suarez A."/>
            <person name="Solano J."/>
            <person name="Alcaide M."/>
            <person name="van Dillewijn P."/>
            <person name="Molina-Henares M.A."/>
            <person name="Lopez-Cortes N."/>
            <person name="Al-Ramahi Y."/>
            <person name="Guerrero C."/>
            <person name="Acosta A."/>
            <person name="de Eugenio L.I."/>
            <person name="Martinez V."/>
            <person name="Marques S."/>
            <person name="Rojo F."/>
            <person name="Santero E."/>
            <person name="Genilloud O."/>
            <person name="Perez-Perez J."/>
            <person name="Rossello-Mora R."/>
            <person name="Ramos J.L."/>
        </authorList>
    </citation>
    <scope>NUCLEOTIDE SEQUENCE</scope>
</reference>
<feature type="transmembrane region" description="Helical" evidence="2">
    <location>
        <begin position="61"/>
        <end position="85"/>
    </location>
</feature>
<feature type="region of interest" description="Disordered" evidence="1">
    <location>
        <begin position="146"/>
        <end position="188"/>
    </location>
</feature>
<evidence type="ECO:0000256" key="2">
    <source>
        <dbReference type="SAM" id="Phobius"/>
    </source>
</evidence>
<feature type="non-terminal residue" evidence="4">
    <location>
        <position position="1961"/>
    </location>
</feature>
<evidence type="ECO:0000259" key="3">
    <source>
        <dbReference type="PROSITE" id="PS50990"/>
    </source>
</evidence>
<dbReference type="GO" id="GO:0016020">
    <property type="term" value="C:membrane"/>
    <property type="evidence" value="ECO:0007669"/>
    <property type="project" value="InterPro"/>
</dbReference>
<name>D9PF20_9ZZZZ</name>
<proteinExistence type="predicted"/>
<feature type="domain" description="Peptidase C39" evidence="3">
    <location>
        <begin position="428"/>
        <end position="563"/>
    </location>
</feature>
<dbReference type="Pfam" id="PF03412">
    <property type="entry name" value="Peptidase_C39"/>
    <property type="match status" value="1"/>
</dbReference>
<organism evidence="4">
    <name type="scientific">sediment metagenome</name>
    <dbReference type="NCBI Taxonomy" id="749907"/>
    <lineage>
        <taxon>unclassified sequences</taxon>
        <taxon>metagenomes</taxon>
        <taxon>ecological metagenomes</taxon>
    </lineage>
</organism>
<keyword evidence="2" id="KW-0812">Transmembrane</keyword>
<feature type="compositionally biased region" description="Low complexity" evidence="1">
    <location>
        <begin position="635"/>
        <end position="654"/>
    </location>
</feature>
<keyword evidence="2" id="KW-0472">Membrane</keyword>